<feature type="transmembrane region" description="Helical" evidence="9">
    <location>
        <begin position="426"/>
        <end position="446"/>
    </location>
</feature>
<dbReference type="GO" id="GO:0035435">
    <property type="term" value="P:phosphate ion transmembrane transport"/>
    <property type="evidence" value="ECO:0007669"/>
    <property type="project" value="InterPro"/>
</dbReference>
<dbReference type="GO" id="GO:0005886">
    <property type="term" value="C:plasma membrane"/>
    <property type="evidence" value="ECO:0007669"/>
    <property type="project" value="UniProtKB-SubCell"/>
</dbReference>
<evidence type="ECO:0000256" key="1">
    <source>
        <dbReference type="ARBA" id="ARBA00004651"/>
    </source>
</evidence>
<dbReference type="InterPro" id="IPR005672">
    <property type="entry name" value="Phosphate_PstA"/>
</dbReference>
<organism evidence="12 13">
    <name type="scientific">Marinovum algicola</name>
    <dbReference type="NCBI Taxonomy" id="42444"/>
    <lineage>
        <taxon>Bacteria</taxon>
        <taxon>Pseudomonadati</taxon>
        <taxon>Pseudomonadota</taxon>
        <taxon>Alphaproteobacteria</taxon>
        <taxon>Rhodobacterales</taxon>
        <taxon>Roseobacteraceae</taxon>
        <taxon>Marinovum</taxon>
    </lineage>
</organism>
<comment type="caution">
    <text evidence="12">The sequence shown here is derived from an EMBL/GenBank/DDBJ whole genome shotgun (WGS) entry which is preliminary data.</text>
</comment>
<dbReference type="GO" id="GO:0005315">
    <property type="term" value="F:phosphate transmembrane transporter activity"/>
    <property type="evidence" value="ECO:0007669"/>
    <property type="project" value="InterPro"/>
</dbReference>
<feature type="domain" description="ABC transmembrane type-1" evidence="11">
    <location>
        <begin position="381"/>
        <end position="587"/>
    </location>
</feature>
<feature type="transmembrane region" description="Helical" evidence="9">
    <location>
        <begin position="38"/>
        <end position="60"/>
    </location>
</feature>
<evidence type="ECO:0000256" key="8">
    <source>
        <dbReference type="ARBA" id="ARBA00023136"/>
    </source>
</evidence>
<evidence type="ECO:0000256" key="7">
    <source>
        <dbReference type="ARBA" id="ARBA00022989"/>
    </source>
</evidence>
<keyword evidence="6 9" id="KW-0812">Transmembrane</keyword>
<comment type="subcellular location">
    <subcellularLocation>
        <location evidence="9">Cell inner membrane</location>
        <topology evidence="9">Multi-pass membrane protein</topology>
    </subcellularLocation>
    <subcellularLocation>
        <location evidence="1">Cell membrane</location>
        <topology evidence="1">Multi-pass membrane protein</topology>
    </subcellularLocation>
</comment>
<evidence type="ECO:0000313" key="13">
    <source>
        <dbReference type="Proteomes" id="UP000182932"/>
    </source>
</evidence>
<keyword evidence="10" id="KW-0175">Coiled coil</keyword>
<comment type="similarity">
    <text evidence="2 9">Belongs to the binding-protein-dependent transport system permease family. CysTW subfamily.</text>
</comment>
<dbReference type="PANTHER" id="PTHR43470:SF5">
    <property type="entry name" value="PHOSPHATE TRANSPORT SYSTEM PERMEASE PROTEIN PSTA"/>
    <property type="match status" value="1"/>
</dbReference>
<dbReference type="Proteomes" id="UP000182932">
    <property type="component" value="Unassembled WGS sequence"/>
</dbReference>
<reference evidence="12 13" key="1">
    <citation type="submission" date="2016-10" db="EMBL/GenBank/DDBJ databases">
        <authorList>
            <person name="Varghese N."/>
            <person name="Submissions S."/>
        </authorList>
    </citation>
    <scope>NUCLEOTIDE SEQUENCE [LARGE SCALE GENOMIC DNA]</scope>
    <source>
        <strain evidence="12 13">FF3</strain>
    </source>
</reference>
<evidence type="ECO:0000256" key="4">
    <source>
        <dbReference type="ARBA" id="ARBA00022448"/>
    </source>
</evidence>
<evidence type="ECO:0000256" key="5">
    <source>
        <dbReference type="ARBA" id="ARBA00022475"/>
    </source>
</evidence>
<dbReference type="SUPFAM" id="SSF161098">
    <property type="entry name" value="MetI-like"/>
    <property type="match status" value="1"/>
</dbReference>
<evidence type="ECO:0000256" key="9">
    <source>
        <dbReference type="RuleBase" id="RU363043"/>
    </source>
</evidence>
<feature type="transmembrane region" description="Helical" evidence="9">
    <location>
        <begin position="528"/>
        <end position="551"/>
    </location>
</feature>
<evidence type="ECO:0000256" key="6">
    <source>
        <dbReference type="ARBA" id="ARBA00022692"/>
    </source>
</evidence>
<proteinExistence type="inferred from homology"/>
<dbReference type="InterPro" id="IPR035906">
    <property type="entry name" value="MetI-like_sf"/>
</dbReference>
<feature type="transmembrane region" description="Helical" evidence="9">
    <location>
        <begin position="380"/>
        <end position="406"/>
    </location>
</feature>
<feature type="transmembrane region" description="Helical" evidence="9">
    <location>
        <begin position="499"/>
        <end position="516"/>
    </location>
</feature>
<dbReference type="Gene3D" id="1.10.3720.10">
    <property type="entry name" value="MetI-like"/>
    <property type="match status" value="1"/>
</dbReference>
<gene>
    <name evidence="12" type="ORF">SAMN04487940_103187</name>
</gene>
<dbReference type="RefSeq" id="WP_074835645.1">
    <property type="nucleotide sequence ID" value="NZ_FNYY01000003.1"/>
</dbReference>
<feature type="transmembrane region" description="Helical" evidence="9">
    <location>
        <begin position="458"/>
        <end position="479"/>
    </location>
</feature>
<keyword evidence="8 9" id="KW-0472">Membrane</keyword>
<feature type="coiled-coil region" evidence="10">
    <location>
        <begin position="236"/>
        <end position="270"/>
    </location>
</feature>
<dbReference type="NCBIfam" id="TIGR00974">
    <property type="entry name" value="3a0107s02c"/>
    <property type="match status" value="1"/>
</dbReference>
<dbReference type="Pfam" id="PF11812">
    <property type="entry name" value="DUF3333"/>
    <property type="match status" value="1"/>
</dbReference>
<feature type="transmembrane region" description="Helical" evidence="9">
    <location>
        <begin position="571"/>
        <end position="591"/>
    </location>
</feature>
<dbReference type="PROSITE" id="PS50928">
    <property type="entry name" value="ABC_TM1"/>
    <property type="match status" value="1"/>
</dbReference>
<evidence type="ECO:0000259" key="11">
    <source>
        <dbReference type="PROSITE" id="PS50928"/>
    </source>
</evidence>
<evidence type="ECO:0000256" key="2">
    <source>
        <dbReference type="ARBA" id="ARBA00007069"/>
    </source>
</evidence>
<sequence>MADISTNPQGGRGFDHGSITAGSSRLKRRRWAELRLKAYGIAAIGIAGFALVALLSSVVAQASRAMTEHYITAEVTLDPEALGISADATGNEILRADFDGLTTQVMRDAFPEASGRTERRALGNLISGGAPFELADKITAEPGLLGETITYDFLASDVTDLYLKDEYGTLNQEPVSGSLSVQESDDGDLILTSTAEDFSGALTQVKARLFTDAEDLRVKAARQTNAVAVYTERAKAAETEEDRTEQLEKAEKARANEQELLDEAAAIEARARAAGGTEEVDDENISLLVKAGGGWIRLTEVSLTRARGEVMTRTALPIEASTDWGFYTTSQPESSRKVTDHQIVWIETLKDRGQIKETFNWRFFTSADSRAPELAGIRGALVGSLLTMAVTFGLAFPIGVLGAIYLEEFAPKNRFTNFLEVNINNLAAVPSIVFGLLGLAVFLNVFGVPRSAPLAGGIVLALMTLPTIIIAARAAIQAVPPSIREAALGVGASNVQASFHHVLPLAMPGILTGTIIGMAQALGETAPLIMIGMVAFIVDVPTGITDSATVLPVQVYRWSDFPERAFEARTAAAICVLLLFLVLMNLLAIVLRRRFERRW</sequence>
<protein>
    <recommendedName>
        <fullName evidence="3 9">Phosphate transport system permease protein PstA</fullName>
    </recommendedName>
</protein>
<evidence type="ECO:0000256" key="3">
    <source>
        <dbReference type="ARBA" id="ARBA00016864"/>
    </source>
</evidence>
<name>A0A975W8G0_9RHOB</name>
<keyword evidence="7 9" id="KW-1133">Transmembrane helix</keyword>
<accession>A0A975W8G0</accession>
<dbReference type="InterPro" id="IPR000515">
    <property type="entry name" value="MetI-like"/>
</dbReference>
<dbReference type="GeneID" id="90769149"/>
<keyword evidence="5 9" id="KW-1003">Cell membrane</keyword>
<dbReference type="AlphaFoldDB" id="A0A975W8G0"/>
<dbReference type="CDD" id="cd06261">
    <property type="entry name" value="TM_PBP2"/>
    <property type="match status" value="1"/>
</dbReference>
<dbReference type="EMBL" id="FNYY01000003">
    <property type="protein sequence ID" value="SEJ08947.1"/>
    <property type="molecule type" value="Genomic_DNA"/>
</dbReference>
<evidence type="ECO:0000256" key="10">
    <source>
        <dbReference type="SAM" id="Coils"/>
    </source>
</evidence>
<keyword evidence="4" id="KW-0813">Transport</keyword>
<dbReference type="PANTHER" id="PTHR43470">
    <property type="entry name" value="PHOSPHATE TRANSPORT SYSTEM PERMEASE PROTEIN PSTA-RELATED"/>
    <property type="match status" value="1"/>
</dbReference>
<dbReference type="Pfam" id="PF00528">
    <property type="entry name" value="BPD_transp_1"/>
    <property type="match status" value="1"/>
</dbReference>
<dbReference type="InterPro" id="IPR024573">
    <property type="entry name" value="DUF3333"/>
</dbReference>
<keyword evidence="13" id="KW-1185">Reference proteome</keyword>
<evidence type="ECO:0000313" key="12">
    <source>
        <dbReference type="EMBL" id="SEJ08947.1"/>
    </source>
</evidence>